<accession>A0A8J3QE07</accession>
<reference evidence="1" key="1">
    <citation type="submission" date="2021-01" db="EMBL/GenBank/DDBJ databases">
        <title>Whole genome shotgun sequence of Rhizocola hellebori NBRC 109834.</title>
        <authorList>
            <person name="Komaki H."/>
            <person name="Tamura T."/>
        </authorList>
    </citation>
    <scope>NUCLEOTIDE SEQUENCE</scope>
    <source>
        <strain evidence="1">NBRC 109834</strain>
    </source>
</reference>
<dbReference type="PANTHER" id="PTHR48228">
    <property type="entry name" value="SUCCINYL-COA--D-CITRAMALATE COA-TRANSFERASE"/>
    <property type="match status" value="1"/>
</dbReference>
<evidence type="ECO:0000313" key="1">
    <source>
        <dbReference type="EMBL" id="GIH07596.1"/>
    </source>
</evidence>
<dbReference type="AlphaFoldDB" id="A0A8J3QE07"/>
<keyword evidence="1" id="KW-0808">Transferase</keyword>
<dbReference type="EMBL" id="BONY01000038">
    <property type="protein sequence ID" value="GIH07596.1"/>
    <property type="molecule type" value="Genomic_DNA"/>
</dbReference>
<dbReference type="RefSeq" id="WP_203911380.1">
    <property type="nucleotide sequence ID" value="NZ_BONY01000038.1"/>
</dbReference>
<proteinExistence type="predicted"/>
<dbReference type="InterPro" id="IPR003673">
    <property type="entry name" value="CoA-Trfase_fam_III"/>
</dbReference>
<organism evidence="1 2">
    <name type="scientific">Rhizocola hellebori</name>
    <dbReference type="NCBI Taxonomy" id="1392758"/>
    <lineage>
        <taxon>Bacteria</taxon>
        <taxon>Bacillati</taxon>
        <taxon>Actinomycetota</taxon>
        <taxon>Actinomycetes</taxon>
        <taxon>Micromonosporales</taxon>
        <taxon>Micromonosporaceae</taxon>
        <taxon>Rhizocola</taxon>
    </lineage>
</organism>
<keyword evidence="2" id="KW-1185">Reference proteome</keyword>
<gene>
    <name evidence="1" type="primary">mcr</name>
    <name evidence="1" type="ORF">Rhe02_56630</name>
</gene>
<dbReference type="Gene3D" id="3.40.50.10540">
    <property type="entry name" value="Crotonobetainyl-coa:carnitine coa-transferase, domain 1"/>
    <property type="match status" value="1"/>
</dbReference>
<name>A0A8J3QE07_9ACTN</name>
<sequence length="361" mass="38786">MGPLSGVKVVELAGIGPAPFGCMVLAEMGAEVIRVDRMDGRTYAQWHRVLDRGRRSIALDLKHPNGREVALRLAENADVMVEGFRPGVAERLGIGPQDCRERNPGLIYARMTGWGQTGPLAHTSGHDINYLALSGALHAIGHQPLNLLGDFGAGGMLLANGILAALLERHRSGVGQVVDVSIVDGVVSLLAMHVGMLQSEQWRMFTGQAPFYGLYECADGGRVAVGALEEPFFQALVDQLGIGVAGDRWDPVTWPALKEQLAQRFATRTRDEWAQLFEGTDACVTPVLSVSEAANHPHLVFRRNYGEDFVPAAAPRFARTVADPPTRAPEPGADTIQVLVQCGMSRSEIEALLSAGVARSS</sequence>
<dbReference type="Proteomes" id="UP000612899">
    <property type="component" value="Unassembled WGS sequence"/>
</dbReference>
<dbReference type="GO" id="GO:0016740">
    <property type="term" value="F:transferase activity"/>
    <property type="evidence" value="ECO:0007669"/>
    <property type="project" value="UniProtKB-KW"/>
</dbReference>
<protein>
    <submittedName>
        <fullName evidence="1">CoA transferase</fullName>
    </submittedName>
</protein>
<dbReference type="PANTHER" id="PTHR48228:SF5">
    <property type="entry name" value="ALPHA-METHYLACYL-COA RACEMASE"/>
    <property type="match status" value="1"/>
</dbReference>
<dbReference type="Gene3D" id="3.30.1540.10">
    <property type="entry name" value="formyl-coa transferase, domain 3"/>
    <property type="match status" value="1"/>
</dbReference>
<evidence type="ECO:0000313" key="2">
    <source>
        <dbReference type="Proteomes" id="UP000612899"/>
    </source>
</evidence>
<dbReference type="Pfam" id="PF02515">
    <property type="entry name" value="CoA_transf_3"/>
    <property type="match status" value="1"/>
</dbReference>
<dbReference type="SUPFAM" id="SSF89796">
    <property type="entry name" value="CoA-transferase family III (CaiB/BaiF)"/>
    <property type="match status" value="1"/>
</dbReference>
<dbReference type="InterPro" id="IPR044855">
    <property type="entry name" value="CoA-Trfase_III_dom3_sf"/>
</dbReference>
<dbReference type="InterPro" id="IPR023606">
    <property type="entry name" value="CoA-Trfase_III_dom_1_sf"/>
</dbReference>
<comment type="caution">
    <text evidence="1">The sequence shown here is derived from an EMBL/GenBank/DDBJ whole genome shotgun (WGS) entry which is preliminary data.</text>
</comment>
<dbReference type="InterPro" id="IPR050509">
    <property type="entry name" value="CoA-transferase_III"/>
</dbReference>